<dbReference type="InterPro" id="IPR000719">
    <property type="entry name" value="Prot_kinase_dom"/>
</dbReference>
<evidence type="ECO:0000256" key="1">
    <source>
        <dbReference type="ARBA" id="ARBA00022741"/>
    </source>
</evidence>
<organism evidence="5 6">
    <name type="scientific">Pythium oligandrum</name>
    <name type="common">Mycoparasitic fungus</name>
    <dbReference type="NCBI Taxonomy" id="41045"/>
    <lineage>
        <taxon>Eukaryota</taxon>
        <taxon>Sar</taxon>
        <taxon>Stramenopiles</taxon>
        <taxon>Oomycota</taxon>
        <taxon>Peronosporomycetes</taxon>
        <taxon>Pythiales</taxon>
        <taxon>Pythiaceae</taxon>
        <taxon>Pythium</taxon>
    </lineage>
</organism>
<evidence type="ECO:0000259" key="4">
    <source>
        <dbReference type="PROSITE" id="PS50011"/>
    </source>
</evidence>
<dbReference type="InterPro" id="IPR008271">
    <property type="entry name" value="Ser/Thr_kinase_AS"/>
</dbReference>
<evidence type="ECO:0000313" key="5">
    <source>
        <dbReference type="EMBL" id="TMW66536.1"/>
    </source>
</evidence>
<dbReference type="InterPro" id="IPR011009">
    <property type="entry name" value="Kinase-like_dom_sf"/>
</dbReference>
<evidence type="ECO:0000256" key="3">
    <source>
        <dbReference type="SAM" id="MobiDB-lite"/>
    </source>
</evidence>
<dbReference type="SUPFAM" id="SSF56112">
    <property type="entry name" value="Protein kinase-like (PK-like)"/>
    <property type="match status" value="1"/>
</dbReference>
<reference evidence="5" key="1">
    <citation type="submission" date="2019-03" db="EMBL/GenBank/DDBJ databases">
        <title>Long read genome sequence of the mycoparasitic Pythium oligandrum ATCC 38472 isolated from sugarbeet rhizosphere.</title>
        <authorList>
            <person name="Gaulin E."/>
        </authorList>
    </citation>
    <scope>NUCLEOTIDE SEQUENCE</scope>
    <source>
        <strain evidence="5">ATCC 38472_TT</strain>
    </source>
</reference>
<dbReference type="Pfam" id="PF00069">
    <property type="entry name" value="Pkinase"/>
    <property type="match status" value="1"/>
</dbReference>
<feature type="region of interest" description="Disordered" evidence="3">
    <location>
        <begin position="192"/>
        <end position="225"/>
    </location>
</feature>
<keyword evidence="6" id="KW-1185">Reference proteome</keyword>
<dbReference type="PANTHER" id="PTHR24347">
    <property type="entry name" value="SERINE/THREONINE-PROTEIN KINASE"/>
    <property type="match status" value="1"/>
</dbReference>
<accession>A0A8K1CPV7</accession>
<evidence type="ECO:0000256" key="2">
    <source>
        <dbReference type="ARBA" id="ARBA00022840"/>
    </source>
</evidence>
<keyword evidence="2" id="KW-0067">ATP-binding</keyword>
<proteinExistence type="predicted"/>
<feature type="compositionally biased region" description="Low complexity" evidence="3">
    <location>
        <begin position="59"/>
        <end position="68"/>
    </location>
</feature>
<dbReference type="Gene3D" id="3.30.200.20">
    <property type="entry name" value="Phosphorylase Kinase, domain 1"/>
    <property type="match status" value="1"/>
</dbReference>
<comment type="caution">
    <text evidence="5">The sequence shown here is derived from an EMBL/GenBank/DDBJ whole genome shotgun (WGS) entry which is preliminary data.</text>
</comment>
<feature type="domain" description="Protein kinase" evidence="4">
    <location>
        <begin position="252"/>
        <end position="524"/>
    </location>
</feature>
<protein>
    <recommendedName>
        <fullName evidence="4">Protein kinase domain-containing protein</fullName>
    </recommendedName>
</protein>
<dbReference type="GO" id="GO:0005524">
    <property type="term" value="F:ATP binding"/>
    <property type="evidence" value="ECO:0007669"/>
    <property type="project" value="UniProtKB-KW"/>
</dbReference>
<evidence type="ECO:0000313" key="6">
    <source>
        <dbReference type="Proteomes" id="UP000794436"/>
    </source>
</evidence>
<dbReference type="AlphaFoldDB" id="A0A8K1CPV7"/>
<dbReference type="PROSITE" id="PS50011">
    <property type="entry name" value="PROTEIN_KINASE_DOM"/>
    <property type="match status" value="1"/>
</dbReference>
<dbReference type="Gene3D" id="1.10.510.10">
    <property type="entry name" value="Transferase(Phosphotransferase) domain 1"/>
    <property type="match status" value="1"/>
</dbReference>
<dbReference type="OrthoDB" id="541276at2759"/>
<feature type="region of interest" description="Disordered" evidence="3">
    <location>
        <begin position="59"/>
        <end position="84"/>
    </location>
</feature>
<gene>
    <name evidence="5" type="ORF">Poli38472_004301</name>
</gene>
<dbReference type="GO" id="GO:0004672">
    <property type="term" value="F:protein kinase activity"/>
    <property type="evidence" value="ECO:0007669"/>
    <property type="project" value="InterPro"/>
</dbReference>
<sequence length="525" mass="59430">MVGISLFSTTNTTDEWMEQPRSTYLSGSNCSSFIITGNGMDDDTDSIYTRRSSYTSQYTASTATSSRGVRTRTRTRSRSSRMSLQVWEEGDERGSLFRTEVEDVMQPHDSDLSSVDSATSKMFTDATIRVWKQTPLPNWMNVFVPRHVRLQTGPHPYLEYSRHTDGPIRQRVFLSSVTRLERLPKNKLTIEFSGESSNDERQSMAPVVGKKGDKNSTQSSPCRSKNSRVKWVLRFESKQERDQWAKKIQDAVDLLSWINKFTLGNVMVGTEASTLVECFSWLDQNEPSYVMKVMQTDSKKHNLHARNEIRLHHMLTNFSSHPNVLSLHDSFRQQERAYLVMEYCGGGDLFEHLSRDGAMDESKAMLLFRHIVAAIMYVHEQNIVHLDIKPENLLFKTSPEHPQSIKLADFGSAQLIPEASHPKTALSCTVGYAAPEVLEFGKVSFAADVFSAGAVLYTMLAGYAPFQSPSDEEAMERTLLGEFSFDGEAWDHVSVQAKDLICGMLDIDPAARMSMEEVLDHPWLQ</sequence>
<dbReference type="FunFam" id="1.10.510.10:FF:000571">
    <property type="entry name" value="Maternal embryonic leucine zipper kinase"/>
    <property type="match status" value="1"/>
</dbReference>
<feature type="compositionally biased region" description="Polar residues" evidence="3">
    <location>
        <begin position="215"/>
        <end position="224"/>
    </location>
</feature>
<dbReference type="PROSITE" id="PS00108">
    <property type="entry name" value="PROTEIN_KINASE_ST"/>
    <property type="match status" value="1"/>
</dbReference>
<dbReference type="SMART" id="SM00220">
    <property type="entry name" value="S_TKc"/>
    <property type="match status" value="1"/>
</dbReference>
<keyword evidence="1" id="KW-0547">Nucleotide-binding</keyword>
<dbReference type="EMBL" id="SPLM01000036">
    <property type="protein sequence ID" value="TMW66536.1"/>
    <property type="molecule type" value="Genomic_DNA"/>
</dbReference>
<dbReference type="Proteomes" id="UP000794436">
    <property type="component" value="Unassembled WGS sequence"/>
</dbReference>
<name>A0A8K1CPV7_PYTOL</name>
<feature type="compositionally biased region" description="Basic residues" evidence="3">
    <location>
        <begin position="69"/>
        <end position="79"/>
    </location>
</feature>